<proteinExistence type="predicted"/>
<dbReference type="RefSeq" id="XP_012182263.1">
    <property type="nucleotide sequence ID" value="XM_012326873.1"/>
</dbReference>
<feature type="region of interest" description="Disordered" evidence="1">
    <location>
        <begin position="107"/>
        <end position="128"/>
    </location>
</feature>
<dbReference type="GeneID" id="24097891"/>
<feature type="compositionally biased region" description="Basic and acidic residues" evidence="1">
    <location>
        <begin position="313"/>
        <end position="337"/>
    </location>
</feature>
<dbReference type="HOGENOM" id="CLU_797212_0_0_1"/>
<protein>
    <submittedName>
        <fullName evidence="2">Uncharacterized protein</fullName>
    </submittedName>
</protein>
<name>J4GQD7_9APHY</name>
<keyword evidence="3" id="KW-1185">Reference proteome</keyword>
<evidence type="ECO:0000313" key="3">
    <source>
        <dbReference type="Proteomes" id="UP000006352"/>
    </source>
</evidence>
<feature type="region of interest" description="Disordered" evidence="1">
    <location>
        <begin position="299"/>
        <end position="337"/>
    </location>
</feature>
<evidence type="ECO:0000313" key="2">
    <source>
        <dbReference type="EMBL" id="CCM02980.1"/>
    </source>
</evidence>
<sequence>MPEVLAMIRGIERNIITRTAYIAELSDLVESIHPHNQDILTFLDQDSEVPSLFIPFFWVNFHDSAALARLPRQPTVLKVKVPVADRERPGGVGLDDLQDLLHPQDYRLEDGPFAQPPENQSNDPPNTREVDLRVEISSKSFRLTDVEVGKPPNRKFLEFFYTWGGFYTPKADGSEEISDHMRLGQEKYAMVMQRVEEIRGQAKAMAAAQPAERNEPEDLVPPEFPESSASLEEAQAEAIVSQLASPIEHIVTEEWAPTSLAAPLVKTEISGAAGSPLTESLLPAPRSRIMSRRERILAQARENARTPLPAALKETDEEKKAQRKKDREEERAEEERVRLSMRDRLWKLVGGKWV</sequence>
<dbReference type="EMBL" id="HE797096">
    <property type="protein sequence ID" value="CCM02980.1"/>
    <property type="molecule type" value="Genomic_DNA"/>
</dbReference>
<dbReference type="InParanoid" id="J4GQD7"/>
<dbReference type="Proteomes" id="UP000006352">
    <property type="component" value="Unassembled WGS sequence"/>
</dbReference>
<organism evidence="2 3">
    <name type="scientific">Fibroporia radiculosa</name>
    <dbReference type="NCBI Taxonomy" id="599839"/>
    <lineage>
        <taxon>Eukaryota</taxon>
        <taxon>Fungi</taxon>
        <taxon>Dikarya</taxon>
        <taxon>Basidiomycota</taxon>
        <taxon>Agaricomycotina</taxon>
        <taxon>Agaricomycetes</taxon>
        <taxon>Polyporales</taxon>
        <taxon>Fibroporiaceae</taxon>
        <taxon>Fibroporia</taxon>
    </lineage>
</organism>
<reference evidence="2 3" key="1">
    <citation type="journal article" date="2012" name="Appl. Environ. Microbiol.">
        <title>Short-read sequencing for genomic analysis of the brown rot fungus Fibroporia radiculosa.</title>
        <authorList>
            <person name="Tang J.D."/>
            <person name="Perkins A.D."/>
            <person name="Sonstegard T.S."/>
            <person name="Schroeder S.G."/>
            <person name="Burgess S.C."/>
            <person name="Diehl S.V."/>
        </authorList>
    </citation>
    <scope>NUCLEOTIDE SEQUENCE [LARGE SCALE GENOMIC DNA]</scope>
    <source>
        <strain evidence="2 3">TFFH 294</strain>
    </source>
</reference>
<gene>
    <name evidence="2" type="ORF">FIBRA_05095</name>
</gene>
<dbReference type="OrthoDB" id="3362336at2759"/>
<accession>J4GQD7</accession>
<dbReference type="AlphaFoldDB" id="J4GQD7"/>
<evidence type="ECO:0000256" key="1">
    <source>
        <dbReference type="SAM" id="MobiDB-lite"/>
    </source>
</evidence>